<dbReference type="GO" id="GO:0003735">
    <property type="term" value="F:structural constituent of ribosome"/>
    <property type="evidence" value="ECO:0007669"/>
    <property type="project" value="InterPro"/>
</dbReference>
<evidence type="ECO:0000256" key="6">
    <source>
        <dbReference type="SAM" id="MobiDB-lite"/>
    </source>
</evidence>
<keyword evidence="2 5" id="KW-0689">Ribosomal protein</keyword>
<dbReference type="PANTHER" id="PTHR33343">
    <property type="entry name" value="54S RIBOSOMAL PROTEIN BL35M"/>
    <property type="match status" value="1"/>
</dbReference>
<sequence length="66" mass="7774">MYKLKTNKSINKRFKLTSSSKLLKHSAGKSHLLQKKSANRKRKLRRVKLVNSSDQFNFIKVLPYLK</sequence>
<keyword evidence="7" id="KW-0934">Plastid</keyword>
<evidence type="ECO:0000256" key="1">
    <source>
        <dbReference type="ARBA" id="ARBA00006598"/>
    </source>
</evidence>
<dbReference type="EMBL" id="MF101437">
    <property type="protein sequence ID" value="ARW65450.1"/>
    <property type="molecule type" value="Genomic_DNA"/>
</dbReference>
<evidence type="ECO:0000256" key="3">
    <source>
        <dbReference type="ARBA" id="ARBA00023274"/>
    </source>
</evidence>
<organism evidence="7">
    <name type="scientific">Melanothamnus harveyi</name>
    <name type="common">Filamentous red alga</name>
    <name type="synonym">Neosiphonia harveyi</name>
    <dbReference type="NCBI Taxonomy" id="397005"/>
    <lineage>
        <taxon>Eukaryota</taxon>
        <taxon>Rhodophyta</taxon>
        <taxon>Florideophyceae</taxon>
        <taxon>Rhodymeniophycidae</taxon>
        <taxon>Ceramiales</taxon>
        <taxon>Rhodomelaceae</taxon>
        <taxon>Polysiphonioideae</taxon>
        <taxon>Melanothamnus</taxon>
    </lineage>
</organism>
<evidence type="ECO:0000256" key="2">
    <source>
        <dbReference type="ARBA" id="ARBA00022980"/>
    </source>
</evidence>
<dbReference type="PROSITE" id="PS00936">
    <property type="entry name" value="RIBOSOMAL_L35"/>
    <property type="match status" value="1"/>
</dbReference>
<gene>
    <name evidence="5 7" type="primary">rpl35</name>
</gene>
<comment type="subcellular location">
    <subcellularLocation>
        <location evidence="5">Plastid</location>
        <location evidence="5">Chloroplast</location>
    </subcellularLocation>
</comment>
<dbReference type="GO" id="GO:0015934">
    <property type="term" value="C:large ribosomal subunit"/>
    <property type="evidence" value="ECO:0007669"/>
    <property type="project" value="TreeGrafter"/>
</dbReference>
<dbReference type="Pfam" id="PF01632">
    <property type="entry name" value="Ribosomal_L35p"/>
    <property type="match status" value="1"/>
</dbReference>
<keyword evidence="7" id="KW-0150">Chloroplast</keyword>
<keyword evidence="3 5" id="KW-0687">Ribonucleoprotein</keyword>
<dbReference type="InterPro" id="IPR037229">
    <property type="entry name" value="Ribosomal_bL35_sf"/>
</dbReference>
<dbReference type="AlphaFoldDB" id="A0A1Z1MHA5"/>
<geneLocation type="chloroplast" evidence="7"/>
<protein>
    <recommendedName>
        <fullName evidence="4 5">Large ribosomal subunit protein bL35c</fullName>
    </recommendedName>
</protein>
<proteinExistence type="inferred from homology"/>
<dbReference type="FunFam" id="4.10.410.60:FF:000001">
    <property type="entry name" value="50S ribosomal protein L35"/>
    <property type="match status" value="1"/>
</dbReference>
<dbReference type="Gene3D" id="4.10.410.60">
    <property type="match status" value="1"/>
</dbReference>
<name>A0A1Z1MHA5_MELHR</name>
<reference evidence="7" key="1">
    <citation type="journal article" date="2017" name="J. Phycol.">
        <title>Analysis of chloroplast genomes and a supermatrix inform reclassification of the Rhodomelaceae (Rhodophyta).</title>
        <authorList>
            <person name="Diaz-Tapia P."/>
            <person name="Maggs C.A."/>
            <person name="West J.A."/>
            <person name="Verbruggen H."/>
        </authorList>
    </citation>
    <scope>NUCLEOTIDE SEQUENCE</scope>
    <source>
        <strain evidence="7">PD890</strain>
    </source>
</reference>
<evidence type="ECO:0000256" key="5">
    <source>
        <dbReference type="HAMAP-Rule" id="MF_00514"/>
    </source>
</evidence>
<dbReference type="InterPro" id="IPR021137">
    <property type="entry name" value="Ribosomal_bL35-like"/>
</dbReference>
<dbReference type="GO" id="GO:0009507">
    <property type="term" value="C:chloroplast"/>
    <property type="evidence" value="ECO:0007669"/>
    <property type="project" value="UniProtKB-SubCell"/>
</dbReference>
<dbReference type="PANTHER" id="PTHR33343:SF1">
    <property type="entry name" value="LARGE RIBOSOMAL SUBUNIT PROTEIN BL35M"/>
    <property type="match status" value="1"/>
</dbReference>
<comment type="similarity">
    <text evidence="1 5">Belongs to the bacterial ribosomal protein bL35 family.</text>
</comment>
<dbReference type="InterPro" id="IPR001706">
    <property type="entry name" value="Ribosomal_bL35"/>
</dbReference>
<feature type="region of interest" description="Disordered" evidence="6">
    <location>
        <begin position="25"/>
        <end position="44"/>
    </location>
</feature>
<dbReference type="HAMAP" id="MF_00514">
    <property type="entry name" value="Ribosomal_bL35"/>
    <property type="match status" value="1"/>
</dbReference>
<dbReference type="GO" id="GO:0006412">
    <property type="term" value="P:translation"/>
    <property type="evidence" value="ECO:0007669"/>
    <property type="project" value="UniProtKB-UniRule"/>
</dbReference>
<dbReference type="PRINTS" id="PR00064">
    <property type="entry name" value="RIBOSOMALL35"/>
</dbReference>
<evidence type="ECO:0000256" key="4">
    <source>
        <dbReference type="ARBA" id="ARBA00072523"/>
    </source>
</evidence>
<accession>A0A1Z1MHA5</accession>
<dbReference type="SUPFAM" id="SSF143034">
    <property type="entry name" value="L35p-like"/>
    <property type="match status" value="1"/>
</dbReference>
<evidence type="ECO:0000313" key="7">
    <source>
        <dbReference type="EMBL" id="ARW65450.1"/>
    </source>
</evidence>
<dbReference type="InterPro" id="IPR018265">
    <property type="entry name" value="Ribosomal_bL35_CS"/>
</dbReference>
<dbReference type="GeneID" id="33358372"/>
<dbReference type="RefSeq" id="YP_009396216.1">
    <property type="nucleotide sequence ID" value="NC_035281.1"/>
</dbReference>
<dbReference type="NCBIfam" id="TIGR00001">
    <property type="entry name" value="rpmI_bact"/>
    <property type="match status" value="1"/>
</dbReference>